<sequence length="111" mass="13081">MIGYYCEKTQKTGHSHREALGDEIFTVIGGKVKKVEENRHDVFRSSRERYVCWLALSLFLFFFHCNRSVDVFGFCGSMTRLLLLQSTQLLFDFWNRRVKRSDDCARFGRGN</sequence>
<gene>
    <name evidence="1" type="ORF">CA13_38520</name>
</gene>
<reference evidence="1 2" key="1">
    <citation type="submission" date="2019-02" db="EMBL/GenBank/DDBJ databases">
        <title>Deep-cultivation of Planctomycetes and their phenomic and genomic characterization uncovers novel biology.</title>
        <authorList>
            <person name="Wiegand S."/>
            <person name="Jogler M."/>
            <person name="Boedeker C."/>
            <person name="Pinto D."/>
            <person name="Vollmers J."/>
            <person name="Rivas-Marin E."/>
            <person name="Kohn T."/>
            <person name="Peeters S.H."/>
            <person name="Heuer A."/>
            <person name="Rast P."/>
            <person name="Oberbeckmann S."/>
            <person name="Bunk B."/>
            <person name="Jeske O."/>
            <person name="Meyerdierks A."/>
            <person name="Storesund J.E."/>
            <person name="Kallscheuer N."/>
            <person name="Luecker S."/>
            <person name="Lage O.M."/>
            <person name="Pohl T."/>
            <person name="Merkel B.J."/>
            <person name="Hornburger P."/>
            <person name="Mueller R.-W."/>
            <person name="Bruemmer F."/>
            <person name="Labrenz M."/>
            <person name="Spormann A.M."/>
            <person name="Op Den Camp H."/>
            <person name="Overmann J."/>
            <person name="Amann R."/>
            <person name="Jetten M.S.M."/>
            <person name="Mascher T."/>
            <person name="Medema M.H."/>
            <person name="Devos D.P."/>
            <person name="Kaster A.-K."/>
            <person name="Ovreas L."/>
            <person name="Rohde M."/>
            <person name="Galperin M.Y."/>
            <person name="Jogler C."/>
        </authorList>
    </citation>
    <scope>NUCLEOTIDE SEQUENCE [LARGE SCALE GENOMIC DNA]</scope>
    <source>
        <strain evidence="1 2">CA13</strain>
    </source>
</reference>
<comment type="caution">
    <text evidence="1">The sequence shown here is derived from an EMBL/GenBank/DDBJ whole genome shotgun (WGS) entry which is preliminary data.</text>
</comment>
<organism evidence="1 2">
    <name type="scientific">Novipirellula herctigrandis</name>
    <dbReference type="NCBI Taxonomy" id="2527986"/>
    <lineage>
        <taxon>Bacteria</taxon>
        <taxon>Pseudomonadati</taxon>
        <taxon>Planctomycetota</taxon>
        <taxon>Planctomycetia</taxon>
        <taxon>Pirellulales</taxon>
        <taxon>Pirellulaceae</taxon>
        <taxon>Novipirellula</taxon>
    </lineage>
</organism>
<name>A0A5C5Z4S1_9BACT</name>
<evidence type="ECO:0000313" key="2">
    <source>
        <dbReference type="Proteomes" id="UP000315010"/>
    </source>
</evidence>
<protein>
    <submittedName>
        <fullName evidence="1">Uncharacterized protein</fullName>
    </submittedName>
</protein>
<dbReference type="Proteomes" id="UP000315010">
    <property type="component" value="Unassembled WGS sequence"/>
</dbReference>
<keyword evidence="2" id="KW-1185">Reference proteome</keyword>
<dbReference type="EMBL" id="SJPJ01000001">
    <property type="protein sequence ID" value="TWT82389.1"/>
    <property type="molecule type" value="Genomic_DNA"/>
</dbReference>
<evidence type="ECO:0000313" key="1">
    <source>
        <dbReference type="EMBL" id="TWT82389.1"/>
    </source>
</evidence>
<accession>A0A5C5Z4S1</accession>
<proteinExistence type="predicted"/>
<dbReference type="AlphaFoldDB" id="A0A5C5Z4S1"/>